<dbReference type="UniPathway" id="UPA00121">
    <property type="reaction ID" value="UER00345"/>
</dbReference>
<keyword evidence="13" id="KW-0413">Isomerase</keyword>
<keyword evidence="9" id="KW-0963">Cytoplasm</keyword>
<dbReference type="InterPro" id="IPR036979">
    <property type="entry name" value="CM_dom_sf"/>
</dbReference>
<evidence type="ECO:0000256" key="13">
    <source>
        <dbReference type="ARBA" id="ARBA00023235"/>
    </source>
</evidence>
<dbReference type="PROSITE" id="PS00857">
    <property type="entry name" value="PREPHENATE_DEHYDR_1"/>
    <property type="match status" value="1"/>
</dbReference>
<evidence type="ECO:0000313" key="24">
    <source>
        <dbReference type="EMBL" id="SHI84169.1"/>
    </source>
</evidence>
<dbReference type="Gene3D" id="3.30.70.260">
    <property type="match status" value="1"/>
</dbReference>
<comment type="function">
    <text evidence="2">Catalyzes the Claisen rearrangement of chorismate to prephenate and the decarboxylation/dehydration of prephenate to phenylpyruvate.</text>
</comment>
<dbReference type="InterPro" id="IPR036263">
    <property type="entry name" value="Chorismate_II_sf"/>
</dbReference>
<feature type="binding site" evidence="19">
    <location>
        <position position="49"/>
    </location>
    <ligand>
        <name>substrate</name>
    </ligand>
</feature>
<keyword evidence="15" id="KW-0511">Multifunctional enzyme</keyword>
<dbReference type="SUPFAM" id="SSF48600">
    <property type="entry name" value="Chorismate mutase II"/>
    <property type="match status" value="1"/>
</dbReference>
<dbReference type="PROSITE" id="PS51171">
    <property type="entry name" value="PREPHENATE_DEHYDR_3"/>
    <property type="match status" value="1"/>
</dbReference>
<dbReference type="EC" id="4.2.1.51" evidence="6"/>
<protein>
    <recommendedName>
        <fullName evidence="7">Bifunctional chorismate mutase/prephenate dehydratase</fullName>
        <ecNumber evidence="6">4.2.1.51</ecNumber>
    </recommendedName>
    <alternativeName>
        <fullName evidence="17">Chorismate mutase-prephenate dehydratase</fullName>
    </alternativeName>
    <alternativeName>
        <fullName evidence="8">Prephenate dehydratase</fullName>
    </alternativeName>
    <alternativeName>
        <fullName evidence="16">p-protein</fullName>
    </alternativeName>
</protein>
<keyword evidence="25" id="KW-1185">Reference proteome</keyword>
<evidence type="ECO:0000256" key="18">
    <source>
        <dbReference type="ARBA" id="ARBA00047848"/>
    </source>
</evidence>
<dbReference type="CDD" id="cd04905">
    <property type="entry name" value="ACT_CM-PDT"/>
    <property type="match status" value="1"/>
</dbReference>
<reference evidence="24 25" key="1">
    <citation type="submission" date="2016-11" db="EMBL/GenBank/DDBJ databases">
        <authorList>
            <person name="Jaros S."/>
            <person name="Januszkiewicz K."/>
            <person name="Wedrychowicz H."/>
        </authorList>
    </citation>
    <scope>NUCLEOTIDE SEQUENCE [LARGE SCALE GENOMIC DNA]</scope>
    <source>
        <strain evidence="24 25">DSM 14809</strain>
    </source>
</reference>
<dbReference type="PIRSF" id="PIRSF001500">
    <property type="entry name" value="Chor_mut_pdt_Ppr"/>
    <property type="match status" value="1"/>
</dbReference>
<dbReference type="GO" id="GO:0004664">
    <property type="term" value="F:prephenate dehydratase activity"/>
    <property type="evidence" value="ECO:0007669"/>
    <property type="project" value="UniProtKB-EC"/>
</dbReference>
<dbReference type="Gene3D" id="3.40.190.10">
    <property type="entry name" value="Periplasmic binding protein-like II"/>
    <property type="match status" value="2"/>
</dbReference>
<evidence type="ECO:0000259" key="23">
    <source>
        <dbReference type="PROSITE" id="PS51671"/>
    </source>
</evidence>
<dbReference type="GO" id="GO:0046417">
    <property type="term" value="P:chorismate metabolic process"/>
    <property type="evidence" value="ECO:0007669"/>
    <property type="project" value="InterPro"/>
</dbReference>
<feature type="binding site" evidence="19">
    <location>
        <position position="45"/>
    </location>
    <ligand>
        <name>substrate</name>
    </ligand>
</feature>
<dbReference type="NCBIfam" id="NF008865">
    <property type="entry name" value="PRK11898.1"/>
    <property type="match status" value="1"/>
</dbReference>
<evidence type="ECO:0000256" key="7">
    <source>
        <dbReference type="ARBA" id="ARBA00014401"/>
    </source>
</evidence>
<feature type="domain" description="Prephenate dehydratase" evidence="22">
    <location>
        <begin position="111"/>
        <end position="290"/>
    </location>
</feature>
<dbReference type="Proteomes" id="UP000184185">
    <property type="component" value="Unassembled WGS sequence"/>
</dbReference>
<name>A0A1M6EFL0_PSEXY</name>
<gene>
    <name evidence="24" type="ORF">SAMN02745725_01199</name>
</gene>
<dbReference type="OrthoDB" id="9802281at2"/>
<dbReference type="PANTHER" id="PTHR21022">
    <property type="entry name" value="PREPHENATE DEHYDRATASE P PROTEIN"/>
    <property type="match status" value="1"/>
</dbReference>
<comment type="subcellular location">
    <subcellularLocation>
        <location evidence="3">Cytoplasm</location>
    </subcellularLocation>
</comment>
<feature type="binding site" evidence="19">
    <location>
        <position position="36"/>
    </location>
    <ligand>
        <name>substrate</name>
    </ligand>
</feature>
<feature type="site" description="Essential for prephenate dehydratase activity" evidence="20">
    <location>
        <position position="283"/>
    </location>
</feature>
<feature type="domain" description="Chorismate mutase" evidence="21">
    <location>
        <begin position="1"/>
        <end position="88"/>
    </location>
</feature>
<evidence type="ECO:0000256" key="10">
    <source>
        <dbReference type="ARBA" id="ARBA00022605"/>
    </source>
</evidence>
<keyword evidence="11" id="KW-0057">Aromatic amino acid biosynthesis</keyword>
<evidence type="ECO:0000313" key="25">
    <source>
        <dbReference type="Proteomes" id="UP000184185"/>
    </source>
</evidence>
<dbReference type="CDD" id="cd13631">
    <property type="entry name" value="PBP2_Ct-PDT_like"/>
    <property type="match status" value="1"/>
</dbReference>
<evidence type="ECO:0000256" key="8">
    <source>
        <dbReference type="ARBA" id="ARBA00021872"/>
    </source>
</evidence>
<evidence type="ECO:0000256" key="11">
    <source>
        <dbReference type="ARBA" id="ARBA00023141"/>
    </source>
</evidence>
<evidence type="ECO:0000259" key="21">
    <source>
        <dbReference type="PROSITE" id="PS51168"/>
    </source>
</evidence>
<dbReference type="InterPro" id="IPR002912">
    <property type="entry name" value="ACT_dom"/>
</dbReference>
<dbReference type="Pfam" id="PF00800">
    <property type="entry name" value="PDT"/>
    <property type="match status" value="1"/>
</dbReference>
<dbReference type="PROSITE" id="PS51671">
    <property type="entry name" value="ACT"/>
    <property type="match status" value="1"/>
</dbReference>
<evidence type="ECO:0000256" key="16">
    <source>
        <dbReference type="ARBA" id="ARBA00031175"/>
    </source>
</evidence>
<dbReference type="EMBL" id="FQYQ01000006">
    <property type="protein sequence ID" value="SHI84169.1"/>
    <property type="molecule type" value="Genomic_DNA"/>
</dbReference>
<evidence type="ECO:0000256" key="17">
    <source>
        <dbReference type="ARBA" id="ARBA00031520"/>
    </source>
</evidence>
<dbReference type="PROSITE" id="PS51168">
    <property type="entry name" value="CHORISMATE_MUT_2"/>
    <property type="match status" value="1"/>
</dbReference>
<dbReference type="SUPFAM" id="SSF55021">
    <property type="entry name" value="ACT-like"/>
    <property type="match status" value="1"/>
</dbReference>
<evidence type="ECO:0000256" key="9">
    <source>
        <dbReference type="ARBA" id="ARBA00022490"/>
    </source>
</evidence>
<dbReference type="Gene3D" id="1.20.59.10">
    <property type="entry name" value="Chorismate mutase"/>
    <property type="match status" value="1"/>
</dbReference>
<dbReference type="Pfam" id="PF01817">
    <property type="entry name" value="CM_2"/>
    <property type="match status" value="1"/>
</dbReference>
<comment type="catalytic activity">
    <reaction evidence="18">
        <text>prephenate + H(+) = 3-phenylpyruvate + CO2 + H2O</text>
        <dbReference type="Rhea" id="RHEA:21648"/>
        <dbReference type="ChEBI" id="CHEBI:15377"/>
        <dbReference type="ChEBI" id="CHEBI:15378"/>
        <dbReference type="ChEBI" id="CHEBI:16526"/>
        <dbReference type="ChEBI" id="CHEBI:18005"/>
        <dbReference type="ChEBI" id="CHEBI:29934"/>
        <dbReference type="EC" id="4.2.1.51"/>
    </reaction>
</comment>
<feature type="binding site" evidence="19">
    <location>
        <position position="80"/>
    </location>
    <ligand>
        <name>substrate</name>
    </ligand>
</feature>
<sequence length="378" mass="43159">MRDLNDIRVEIDQVDKEILKLFTHRMELACQVAEYKIATGKKVYDKVREDEKLEKLSSYVDDGFSQQAVKELYTQIMSISRKKQFSILRANGINFDSGFQQVDDFDFSEATVCFQGVQGAYSQLAMLAFFDDEMKSSFHVDLWRDAMEAISRGEADYAVLPIENSLAGSIEENFDLLSEYNVAIIGEQILKVDHALLGVKGAKISDIKTVYSHPKAIAQCDEYIRTQHIDWDVKNLRNTAMSAQKIHDDGDITQAAIGSTYNAFLYDLEILEEAIQDDKNNETRFVIVSKDKKYRKNADKISLCLEISHKPGSLYRILSNLMFNGINMNRIESRPIKGVNWQYRFFIDIDGNLNDEAVRNALTGLKEECVSLRVLGNY</sequence>
<dbReference type="InterPro" id="IPR002701">
    <property type="entry name" value="CM_II_prokaryot"/>
</dbReference>
<dbReference type="InterPro" id="IPR008242">
    <property type="entry name" value="Chor_mutase/pphenate_deHydtase"/>
</dbReference>
<feature type="domain" description="ACT" evidence="23">
    <location>
        <begin position="302"/>
        <end position="378"/>
    </location>
</feature>
<dbReference type="GO" id="GO:0004106">
    <property type="term" value="F:chorismate mutase activity"/>
    <property type="evidence" value="ECO:0007669"/>
    <property type="project" value="UniProtKB-EC"/>
</dbReference>
<keyword evidence="12" id="KW-0584">Phenylalanine biosynthesis</keyword>
<evidence type="ECO:0000256" key="4">
    <source>
        <dbReference type="ARBA" id="ARBA00004741"/>
    </source>
</evidence>
<dbReference type="STRING" id="185007.SAMN02910350_01246"/>
<organism evidence="24 25">
    <name type="scientific">Pseudobutyrivibrio xylanivorans DSM 14809</name>
    <dbReference type="NCBI Taxonomy" id="1123012"/>
    <lineage>
        <taxon>Bacteria</taxon>
        <taxon>Bacillati</taxon>
        <taxon>Bacillota</taxon>
        <taxon>Clostridia</taxon>
        <taxon>Lachnospirales</taxon>
        <taxon>Lachnospiraceae</taxon>
        <taxon>Pseudobutyrivibrio</taxon>
    </lineage>
</organism>
<dbReference type="GO" id="GO:0009094">
    <property type="term" value="P:L-phenylalanine biosynthetic process"/>
    <property type="evidence" value="ECO:0007669"/>
    <property type="project" value="UniProtKB-UniPathway"/>
</dbReference>
<evidence type="ECO:0000256" key="3">
    <source>
        <dbReference type="ARBA" id="ARBA00004496"/>
    </source>
</evidence>
<evidence type="ECO:0000256" key="6">
    <source>
        <dbReference type="ARBA" id="ARBA00013147"/>
    </source>
</evidence>
<keyword evidence="10" id="KW-0028">Amino-acid biosynthesis</keyword>
<evidence type="ECO:0000259" key="22">
    <source>
        <dbReference type="PROSITE" id="PS51171"/>
    </source>
</evidence>
<dbReference type="InterPro" id="IPR018528">
    <property type="entry name" value="Preph_deHydtase_CS"/>
</dbReference>
<keyword evidence="14" id="KW-0456">Lyase</keyword>
<comment type="catalytic activity">
    <reaction evidence="1">
        <text>chorismate = prephenate</text>
        <dbReference type="Rhea" id="RHEA:13897"/>
        <dbReference type="ChEBI" id="CHEBI:29748"/>
        <dbReference type="ChEBI" id="CHEBI:29934"/>
        <dbReference type="EC" id="5.4.99.5"/>
    </reaction>
</comment>
<evidence type="ECO:0000256" key="14">
    <source>
        <dbReference type="ARBA" id="ARBA00023239"/>
    </source>
</evidence>
<accession>A0A1M6EFL0</accession>
<evidence type="ECO:0000256" key="12">
    <source>
        <dbReference type="ARBA" id="ARBA00023222"/>
    </source>
</evidence>
<evidence type="ECO:0000256" key="15">
    <source>
        <dbReference type="ARBA" id="ARBA00023268"/>
    </source>
</evidence>
<evidence type="ECO:0000256" key="5">
    <source>
        <dbReference type="ARBA" id="ARBA00004817"/>
    </source>
</evidence>
<dbReference type="AlphaFoldDB" id="A0A1M6EFL0"/>
<dbReference type="InterPro" id="IPR001086">
    <property type="entry name" value="Preph_deHydtase"/>
</dbReference>
<dbReference type="SUPFAM" id="SSF53850">
    <property type="entry name" value="Periplasmic binding protein-like II"/>
    <property type="match status" value="1"/>
</dbReference>
<evidence type="ECO:0000256" key="1">
    <source>
        <dbReference type="ARBA" id="ARBA00000824"/>
    </source>
</evidence>
<comment type="pathway">
    <text evidence="5">Metabolic intermediate biosynthesis; prephenate biosynthesis; prephenate from chorismate: step 1/1.</text>
</comment>
<dbReference type="PANTHER" id="PTHR21022:SF19">
    <property type="entry name" value="PREPHENATE DEHYDRATASE-RELATED"/>
    <property type="match status" value="1"/>
</dbReference>
<dbReference type="SMART" id="SM00830">
    <property type="entry name" value="CM_2"/>
    <property type="match status" value="1"/>
</dbReference>
<feature type="binding site" evidence="19">
    <location>
        <position position="8"/>
    </location>
    <ligand>
        <name>substrate</name>
    </ligand>
</feature>
<evidence type="ECO:0000256" key="19">
    <source>
        <dbReference type="PIRSR" id="PIRSR001500-1"/>
    </source>
</evidence>
<dbReference type="GO" id="GO:0005737">
    <property type="term" value="C:cytoplasm"/>
    <property type="evidence" value="ECO:0007669"/>
    <property type="project" value="UniProtKB-SubCell"/>
</dbReference>
<feature type="binding site" evidence="19">
    <location>
        <position position="84"/>
    </location>
    <ligand>
        <name>substrate</name>
    </ligand>
</feature>
<dbReference type="InterPro" id="IPR045865">
    <property type="entry name" value="ACT-like_dom_sf"/>
</dbReference>
<dbReference type="UniPathway" id="UPA00120">
    <property type="reaction ID" value="UER00203"/>
</dbReference>
<feature type="binding site" evidence="19">
    <location>
        <position position="25"/>
    </location>
    <ligand>
        <name>substrate</name>
    </ligand>
</feature>
<dbReference type="RefSeq" id="WP_072914263.1">
    <property type="nucleotide sequence ID" value="NZ_FQYQ01000006.1"/>
</dbReference>
<proteinExistence type="predicted"/>
<evidence type="ECO:0000256" key="2">
    <source>
        <dbReference type="ARBA" id="ARBA00002364"/>
    </source>
</evidence>
<evidence type="ECO:0000256" key="20">
    <source>
        <dbReference type="PIRSR" id="PIRSR001500-2"/>
    </source>
</evidence>
<comment type="pathway">
    <text evidence="4">Amino-acid biosynthesis; L-phenylalanine biosynthesis; phenylpyruvate from prephenate: step 1/1.</text>
</comment>